<dbReference type="EMBL" id="JAATJA010000001">
    <property type="protein sequence ID" value="NJB67656.1"/>
    <property type="molecule type" value="Genomic_DNA"/>
</dbReference>
<dbReference type="GO" id="GO:0005886">
    <property type="term" value="C:plasma membrane"/>
    <property type="evidence" value="ECO:0007669"/>
    <property type="project" value="UniProtKB-SubCell"/>
</dbReference>
<feature type="transmembrane region" description="Helical" evidence="6">
    <location>
        <begin position="142"/>
        <end position="166"/>
    </location>
</feature>
<feature type="transmembrane region" description="Helical" evidence="6">
    <location>
        <begin position="216"/>
        <end position="240"/>
    </location>
</feature>
<evidence type="ECO:0000256" key="6">
    <source>
        <dbReference type="SAM" id="Phobius"/>
    </source>
</evidence>
<dbReference type="PANTHER" id="PTHR43124:SF3">
    <property type="entry name" value="CHLORAMPHENICOL EFFLUX PUMP RV0191"/>
    <property type="match status" value="1"/>
</dbReference>
<evidence type="ECO:0000256" key="4">
    <source>
        <dbReference type="ARBA" id="ARBA00022989"/>
    </source>
</evidence>
<keyword evidence="4 6" id="KW-1133">Transmembrane helix</keyword>
<evidence type="ECO:0000256" key="5">
    <source>
        <dbReference type="ARBA" id="ARBA00023136"/>
    </source>
</evidence>
<feature type="transmembrane region" description="Helical" evidence="6">
    <location>
        <begin position="112"/>
        <end position="130"/>
    </location>
</feature>
<feature type="transmembrane region" description="Helical" evidence="6">
    <location>
        <begin position="83"/>
        <end position="106"/>
    </location>
</feature>
<feature type="transmembrane region" description="Helical" evidence="6">
    <location>
        <begin position="172"/>
        <end position="189"/>
    </location>
</feature>
<proteinExistence type="predicted"/>
<evidence type="ECO:0000256" key="1">
    <source>
        <dbReference type="ARBA" id="ARBA00004651"/>
    </source>
</evidence>
<organism evidence="8 9">
    <name type="scientific">Desulfobaculum xiamenense</name>
    <dbReference type="NCBI Taxonomy" id="995050"/>
    <lineage>
        <taxon>Bacteria</taxon>
        <taxon>Pseudomonadati</taxon>
        <taxon>Thermodesulfobacteriota</taxon>
        <taxon>Desulfovibrionia</taxon>
        <taxon>Desulfovibrionales</taxon>
        <taxon>Desulfovibrionaceae</taxon>
        <taxon>Desulfobaculum</taxon>
    </lineage>
</organism>
<evidence type="ECO:0000313" key="9">
    <source>
        <dbReference type="Proteomes" id="UP000580856"/>
    </source>
</evidence>
<dbReference type="CDD" id="cd17474">
    <property type="entry name" value="MFS_YfmO_like"/>
    <property type="match status" value="1"/>
</dbReference>
<dbReference type="GO" id="GO:0022857">
    <property type="term" value="F:transmembrane transporter activity"/>
    <property type="evidence" value="ECO:0007669"/>
    <property type="project" value="InterPro"/>
</dbReference>
<evidence type="ECO:0000256" key="3">
    <source>
        <dbReference type="ARBA" id="ARBA00022692"/>
    </source>
</evidence>
<dbReference type="Proteomes" id="UP000580856">
    <property type="component" value="Unassembled WGS sequence"/>
</dbReference>
<dbReference type="InterPro" id="IPR011701">
    <property type="entry name" value="MFS"/>
</dbReference>
<dbReference type="RefSeq" id="WP_167940693.1">
    <property type="nucleotide sequence ID" value="NZ_JAATJA010000001.1"/>
</dbReference>
<feature type="transmembrane region" description="Helical" evidence="6">
    <location>
        <begin position="252"/>
        <end position="274"/>
    </location>
</feature>
<dbReference type="InterPro" id="IPR001958">
    <property type="entry name" value="Tet-R_TetA/multi-R_MdtG-like"/>
</dbReference>
<keyword evidence="2" id="KW-1003">Cell membrane</keyword>
<accession>A0A846QFT4</accession>
<feature type="transmembrane region" description="Helical" evidence="6">
    <location>
        <begin position="281"/>
        <end position="298"/>
    </location>
</feature>
<comment type="caution">
    <text evidence="8">The sequence shown here is derived from an EMBL/GenBank/DDBJ whole genome shotgun (WGS) entry which is preliminary data.</text>
</comment>
<evidence type="ECO:0000256" key="2">
    <source>
        <dbReference type="ARBA" id="ARBA00022475"/>
    </source>
</evidence>
<feature type="domain" description="Major facilitator superfamily (MFS) profile" evidence="7">
    <location>
        <begin position="17"/>
        <end position="395"/>
    </location>
</feature>
<comment type="subcellular location">
    <subcellularLocation>
        <location evidence="1">Cell membrane</location>
        <topology evidence="1">Multi-pass membrane protein</topology>
    </subcellularLocation>
</comment>
<dbReference type="Gene3D" id="1.20.1250.20">
    <property type="entry name" value="MFS general substrate transporter like domains"/>
    <property type="match status" value="1"/>
</dbReference>
<sequence>MHNSPPDEIGRLYLHRNLQILFGVTLMAVMGVSSIAPALPVMLDALSITPAQAWWLISAFTLPGVLFTPVFGVLADRFGRKRVLVPALACFGVFGGLCAMTTKLWVLLLLRFMQGVGASSLGALNATIISDMYSGRERLQAMGYNASVLSIGTTIFPLLGGALAAFGWRCPFLLPLLALPLAVVVWRWLDAPEPRSNGAFMEYMRSAARMAATPRVLALFLTTAATFIILYGVIIAYLPIHLARNFHADPTSIGIVIAASSFTSATVATQLGTLSRRFRSFSLLVVAFMLYAASALLLPLMPDMWAVILPVLLFGVAQALNIPNVQAMLAGLAPMEQRGAFMALNGMVLRVGQTLGPLVMGGAYALWGLDGVFATGAGLAVCVCVMLLALVRGGR</sequence>
<keyword evidence="3 6" id="KW-0812">Transmembrane</keyword>
<dbReference type="AlphaFoldDB" id="A0A846QFT4"/>
<feature type="transmembrane region" description="Helical" evidence="6">
    <location>
        <begin position="304"/>
        <end position="322"/>
    </location>
</feature>
<dbReference type="InterPro" id="IPR050189">
    <property type="entry name" value="MFS_Efflux_Transporters"/>
</dbReference>
<gene>
    <name evidence="8" type="ORF">GGQ74_001296</name>
</gene>
<feature type="transmembrane region" description="Helical" evidence="6">
    <location>
        <begin position="343"/>
        <end position="366"/>
    </location>
</feature>
<dbReference type="InterPro" id="IPR020846">
    <property type="entry name" value="MFS_dom"/>
</dbReference>
<reference evidence="8 9" key="1">
    <citation type="submission" date="2020-03" db="EMBL/GenBank/DDBJ databases">
        <title>Genomic Encyclopedia of Type Strains, Phase IV (KMG-IV): sequencing the most valuable type-strain genomes for metagenomic binning, comparative biology and taxonomic classification.</title>
        <authorList>
            <person name="Goeker M."/>
        </authorList>
    </citation>
    <scope>NUCLEOTIDE SEQUENCE [LARGE SCALE GENOMIC DNA]</scope>
    <source>
        <strain evidence="8 9">DSM 24233</strain>
    </source>
</reference>
<evidence type="ECO:0000259" key="7">
    <source>
        <dbReference type="PROSITE" id="PS50850"/>
    </source>
</evidence>
<protein>
    <submittedName>
        <fullName evidence="8">MFS family permease</fullName>
    </submittedName>
</protein>
<name>A0A846QFT4_9BACT</name>
<feature type="transmembrane region" description="Helical" evidence="6">
    <location>
        <begin position="372"/>
        <end position="391"/>
    </location>
</feature>
<keyword evidence="9" id="KW-1185">Reference proteome</keyword>
<keyword evidence="5 6" id="KW-0472">Membrane</keyword>
<dbReference type="PROSITE" id="PS50850">
    <property type="entry name" value="MFS"/>
    <property type="match status" value="1"/>
</dbReference>
<dbReference type="Pfam" id="PF07690">
    <property type="entry name" value="MFS_1"/>
    <property type="match status" value="1"/>
</dbReference>
<feature type="transmembrane region" description="Helical" evidence="6">
    <location>
        <begin position="20"/>
        <end position="41"/>
    </location>
</feature>
<dbReference type="InterPro" id="IPR036259">
    <property type="entry name" value="MFS_trans_sf"/>
</dbReference>
<dbReference type="PANTHER" id="PTHR43124">
    <property type="entry name" value="PURINE EFFLUX PUMP PBUE"/>
    <property type="match status" value="1"/>
</dbReference>
<evidence type="ECO:0000313" key="8">
    <source>
        <dbReference type="EMBL" id="NJB67656.1"/>
    </source>
</evidence>
<dbReference type="SUPFAM" id="SSF103473">
    <property type="entry name" value="MFS general substrate transporter"/>
    <property type="match status" value="1"/>
</dbReference>
<feature type="transmembrane region" description="Helical" evidence="6">
    <location>
        <begin position="53"/>
        <end position="74"/>
    </location>
</feature>
<dbReference type="PRINTS" id="PR01035">
    <property type="entry name" value="TCRTETA"/>
</dbReference>